<accession>A0A6N8I137</accession>
<gene>
    <name evidence="5" type="ORF">CAFE_22850</name>
</gene>
<evidence type="ECO:0000256" key="1">
    <source>
        <dbReference type="ARBA" id="ARBA00022723"/>
    </source>
</evidence>
<sequence>MEKRTDLRTGAAVSLLGFGTMRLPKRYDGKEDIDNQPAEAMIDEAYRSGVNYFDTAYPYHEGMSETFIGRALKKYPRESFFLADKMPGWLLKRSGDGERIFQEQLKKCQVDYFDFYLCHSLMNPDNYISQYEKIDTIEFLRRQRQDGAIRRLGFSFHGTTEDLPRILDRGDWDFVQIQLNYLDWDIQDAKTKYRILEERGIPCIVMEPVRGGNLCTLCEESVRILQEARPDKSVASWAIRFAASLPGVLTVLSGMSSMDQVRDNVDTMNRFEPLSGEERNALERSLDEYLKNGTIPCTGCRYCMDCPHGVDIPGVFSVYNECVTSMRIPIALGSQAVGNREAKAFVKAYEMLPEEKRAENCVACGKCMQHCPQSIRIPERMAEIAKLISELRSKI</sequence>
<protein>
    <submittedName>
        <fullName evidence="5">Aldo/keto reductase family protein</fullName>
    </submittedName>
</protein>
<dbReference type="PROSITE" id="PS00198">
    <property type="entry name" value="4FE4S_FER_1"/>
    <property type="match status" value="1"/>
</dbReference>
<dbReference type="InterPro" id="IPR053135">
    <property type="entry name" value="AKR2_Oxidoreductase"/>
</dbReference>
<dbReference type="SUPFAM" id="SSF46548">
    <property type="entry name" value="alpha-helical ferredoxin"/>
    <property type="match status" value="1"/>
</dbReference>
<name>A0A6N8I137_9FIRM</name>
<dbReference type="Gene3D" id="3.20.20.100">
    <property type="entry name" value="NADP-dependent oxidoreductase domain"/>
    <property type="match status" value="1"/>
</dbReference>
<evidence type="ECO:0000313" key="5">
    <source>
        <dbReference type="EMBL" id="MVB11565.1"/>
    </source>
</evidence>
<proteinExistence type="predicted"/>
<comment type="caution">
    <text evidence="5">The sequence shown here is derived from an EMBL/GenBank/DDBJ whole genome shotgun (WGS) entry which is preliminary data.</text>
</comment>
<reference evidence="5 6" key="1">
    <citation type="submission" date="2019-09" db="EMBL/GenBank/DDBJ databases">
        <title>Genome sequence of Clostridium sp. EA1.</title>
        <authorList>
            <person name="Poehlein A."/>
            <person name="Bengelsdorf F.R."/>
            <person name="Daniel R."/>
        </authorList>
    </citation>
    <scope>NUCLEOTIDE SEQUENCE [LARGE SCALE GENOMIC DNA]</scope>
    <source>
        <strain evidence="5 6">EA1</strain>
    </source>
</reference>
<organism evidence="5 6">
    <name type="scientific">Caproicibacter fermentans</name>
    <dbReference type="NCBI Taxonomy" id="2576756"/>
    <lineage>
        <taxon>Bacteria</taxon>
        <taxon>Bacillati</taxon>
        <taxon>Bacillota</taxon>
        <taxon>Clostridia</taxon>
        <taxon>Eubacteriales</taxon>
        <taxon>Acutalibacteraceae</taxon>
        <taxon>Caproicibacter</taxon>
    </lineage>
</organism>
<dbReference type="PANTHER" id="PTHR43312">
    <property type="entry name" value="D-THREO-ALDOSE 1-DEHYDROGENASE"/>
    <property type="match status" value="1"/>
</dbReference>
<keyword evidence="1" id="KW-0479">Metal-binding</keyword>
<dbReference type="CDD" id="cd19096">
    <property type="entry name" value="AKR_Fe-S_oxidoreductase"/>
    <property type="match status" value="1"/>
</dbReference>
<dbReference type="Pfam" id="PF00248">
    <property type="entry name" value="Aldo_ket_red"/>
    <property type="match status" value="1"/>
</dbReference>
<dbReference type="GO" id="GO:0046872">
    <property type="term" value="F:metal ion binding"/>
    <property type="evidence" value="ECO:0007669"/>
    <property type="project" value="UniProtKB-KW"/>
</dbReference>
<keyword evidence="2" id="KW-0408">Iron</keyword>
<keyword evidence="6" id="KW-1185">Reference proteome</keyword>
<dbReference type="PROSITE" id="PS51379">
    <property type="entry name" value="4FE4S_FER_2"/>
    <property type="match status" value="1"/>
</dbReference>
<dbReference type="AlphaFoldDB" id="A0A6N8I137"/>
<evidence type="ECO:0000256" key="3">
    <source>
        <dbReference type="ARBA" id="ARBA00023014"/>
    </source>
</evidence>
<dbReference type="InterPro" id="IPR036812">
    <property type="entry name" value="NAD(P)_OxRdtase_dom_sf"/>
</dbReference>
<dbReference type="Proteomes" id="UP000469440">
    <property type="component" value="Unassembled WGS sequence"/>
</dbReference>
<dbReference type="RefSeq" id="WP_207708884.1">
    <property type="nucleotide sequence ID" value="NZ_VWXL01000058.1"/>
</dbReference>
<dbReference type="InterPro" id="IPR023210">
    <property type="entry name" value="NADP_OxRdtase_dom"/>
</dbReference>
<dbReference type="InterPro" id="IPR017896">
    <property type="entry name" value="4Fe4S_Fe-S-bd"/>
</dbReference>
<evidence type="ECO:0000256" key="2">
    <source>
        <dbReference type="ARBA" id="ARBA00023004"/>
    </source>
</evidence>
<dbReference type="GO" id="GO:0051536">
    <property type="term" value="F:iron-sulfur cluster binding"/>
    <property type="evidence" value="ECO:0007669"/>
    <property type="project" value="UniProtKB-KW"/>
</dbReference>
<feature type="domain" description="4Fe-4S ferredoxin-type" evidence="4">
    <location>
        <begin position="352"/>
        <end position="380"/>
    </location>
</feature>
<evidence type="ECO:0000313" key="6">
    <source>
        <dbReference type="Proteomes" id="UP000469440"/>
    </source>
</evidence>
<dbReference type="InterPro" id="IPR017900">
    <property type="entry name" value="4Fe4S_Fe_S_CS"/>
</dbReference>
<dbReference type="Pfam" id="PF13187">
    <property type="entry name" value="Fer4_9"/>
    <property type="match status" value="1"/>
</dbReference>
<dbReference type="PANTHER" id="PTHR43312:SF2">
    <property type="entry name" value="OXIDOREDUCTASE"/>
    <property type="match status" value="1"/>
</dbReference>
<keyword evidence="3" id="KW-0411">Iron-sulfur</keyword>
<dbReference type="SUPFAM" id="SSF51430">
    <property type="entry name" value="NAD(P)-linked oxidoreductase"/>
    <property type="match status" value="1"/>
</dbReference>
<dbReference type="EMBL" id="VWXL01000058">
    <property type="protein sequence ID" value="MVB11565.1"/>
    <property type="molecule type" value="Genomic_DNA"/>
</dbReference>
<evidence type="ECO:0000259" key="4">
    <source>
        <dbReference type="PROSITE" id="PS51379"/>
    </source>
</evidence>